<comment type="caution">
    <text evidence="2">The sequence shown here is derived from an EMBL/GenBank/DDBJ whole genome shotgun (WGS) entry which is preliminary data.</text>
</comment>
<proteinExistence type="predicted"/>
<name>A0ABQ9G2L3_9NEOP</name>
<dbReference type="InterPro" id="IPR001584">
    <property type="entry name" value="Integrase_cat-core"/>
</dbReference>
<dbReference type="InterPro" id="IPR012337">
    <property type="entry name" value="RNaseH-like_sf"/>
</dbReference>
<evidence type="ECO:0000313" key="2">
    <source>
        <dbReference type="EMBL" id="KAJ8865573.1"/>
    </source>
</evidence>
<sequence length="156" mass="17992">MVSDNTAIFTREEFAQLCKEAGIFQKFCAAGHPGKNGLMEHNVQMLKHRLATMSNQNMLIHQKVREILFRYQVTPLSNGKHIDQLQSTEVLLPMRKTVHFDLQPKSPMSDDRKLNKLNLGDLTEIMDTDVVLPETAQQECLQQEHRLPAYLRDYSL</sequence>
<dbReference type="SUPFAM" id="SSF53098">
    <property type="entry name" value="Ribonuclease H-like"/>
    <property type="match status" value="1"/>
</dbReference>
<protein>
    <recommendedName>
        <fullName evidence="1">Integrase catalytic domain-containing protein</fullName>
    </recommendedName>
</protein>
<dbReference type="InterPro" id="IPR036397">
    <property type="entry name" value="RNaseH_sf"/>
</dbReference>
<accession>A0ABQ9G2L3</accession>
<organism evidence="2 3">
    <name type="scientific">Dryococelus australis</name>
    <dbReference type="NCBI Taxonomy" id="614101"/>
    <lineage>
        <taxon>Eukaryota</taxon>
        <taxon>Metazoa</taxon>
        <taxon>Ecdysozoa</taxon>
        <taxon>Arthropoda</taxon>
        <taxon>Hexapoda</taxon>
        <taxon>Insecta</taxon>
        <taxon>Pterygota</taxon>
        <taxon>Neoptera</taxon>
        <taxon>Polyneoptera</taxon>
        <taxon>Phasmatodea</taxon>
        <taxon>Verophasmatodea</taxon>
        <taxon>Anareolatae</taxon>
        <taxon>Phasmatidae</taxon>
        <taxon>Eurycanthinae</taxon>
        <taxon>Dryococelus</taxon>
    </lineage>
</organism>
<reference evidence="2 3" key="1">
    <citation type="submission" date="2023-02" db="EMBL/GenBank/DDBJ databases">
        <title>LHISI_Scaffold_Assembly.</title>
        <authorList>
            <person name="Stuart O.P."/>
            <person name="Cleave R."/>
            <person name="Magrath M.J.L."/>
            <person name="Mikheyev A.S."/>
        </authorList>
    </citation>
    <scope>NUCLEOTIDE SEQUENCE [LARGE SCALE GENOMIC DNA]</scope>
    <source>
        <strain evidence="2">Daus_M_001</strain>
        <tissue evidence="2">Leg muscle</tissue>
    </source>
</reference>
<dbReference type="PROSITE" id="PS50994">
    <property type="entry name" value="INTEGRASE"/>
    <property type="match status" value="1"/>
</dbReference>
<dbReference type="Proteomes" id="UP001159363">
    <property type="component" value="Chromosome 16"/>
</dbReference>
<feature type="domain" description="Integrase catalytic" evidence="1">
    <location>
        <begin position="1"/>
        <end position="101"/>
    </location>
</feature>
<evidence type="ECO:0000259" key="1">
    <source>
        <dbReference type="PROSITE" id="PS50994"/>
    </source>
</evidence>
<evidence type="ECO:0000313" key="3">
    <source>
        <dbReference type="Proteomes" id="UP001159363"/>
    </source>
</evidence>
<dbReference type="Gene3D" id="3.30.420.10">
    <property type="entry name" value="Ribonuclease H-like superfamily/Ribonuclease H"/>
    <property type="match status" value="1"/>
</dbReference>
<dbReference type="EMBL" id="JARBHB010000017">
    <property type="protein sequence ID" value="KAJ8865573.1"/>
    <property type="molecule type" value="Genomic_DNA"/>
</dbReference>
<gene>
    <name evidence="2" type="ORF">PR048_033093</name>
</gene>
<keyword evidence="3" id="KW-1185">Reference proteome</keyword>